<dbReference type="SUPFAM" id="SSF53335">
    <property type="entry name" value="S-adenosyl-L-methionine-dependent methyltransferases"/>
    <property type="match status" value="1"/>
</dbReference>
<protein>
    <recommendedName>
        <fullName evidence="1">Methyltransferase domain-containing protein</fullName>
    </recommendedName>
</protein>
<gene>
    <name evidence="2" type="ordered locus">CHU_3022</name>
</gene>
<proteinExistence type="predicted"/>
<keyword evidence="3" id="KW-1185">Reference proteome</keyword>
<dbReference type="EMBL" id="CP000383">
    <property type="protein sequence ID" value="ABG60263.1"/>
    <property type="molecule type" value="Genomic_DNA"/>
</dbReference>
<name>A0A6N4SV99_CYTH3</name>
<evidence type="ECO:0000313" key="2">
    <source>
        <dbReference type="EMBL" id="ABG60263.1"/>
    </source>
</evidence>
<dbReference type="Proteomes" id="UP000001822">
    <property type="component" value="Chromosome"/>
</dbReference>
<sequence>MEQINEKNFNFYNRIGLDTFQALAKDGGFSTFVDLEIAYRYIQPTENIAEIGAGYGRCIDFLLAKKHQGKIIAVEQSPKLCEHLRAVYSSTIKIVEGDIYKVSFDHQIDAALWMWSGMIDFSVEEQAAVIKHIHELLTQKGKLFIDIPRIGIKTIADHIDQQRIKLTTDFGEIECYIPLSSEVKEYADAAGFTRVDEINYETATDKKRTMYILMK</sequence>
<feature type="domain" description="Methyltransferase" evidence="1">
    <location>
        <begin position="48"/>
        <end position="141"/>
    </location>
</feature>
<dbReference type="AlphaFoldDB" id="A0A6N4SV99"/>
<dbReference type="Pfam" id="PF13649">
    <property type="entry name" value="Methyltransf_25"/>
    <property type="match status" value="1"/>
</dbReference>
<dbReference type="RefSeq" id="WP_011586373.1">
    <property type="nucleotide sequence ID" value="NC_008255.1"/>
</dbReference>
<accession>A0A6N4SV99</accession>
<evidence type="ECO:0000259" key="1">
    <source>
        <dbReference type="Pfam" id="PF13649"/>
    </source>
</evidence>
<evidence type="ECO:0000313" key="3">
    <source>
        <dbReference type="Proteomes" id="UP000001822"/>
    </source>
</evidence>
<reference evidence="2 3" key="1">
    <citation type="journal article" date="2007" name="Appl. Environ. Microbiol.">
        <title>Genome sequence of the cellulolytic gliding bacterium Cytophaga hutchinsonii.</title>
        <authorList>
            <person name="Xie G."/>
            <person name="Bruce D.C."/>
            <person name="Challacombe J.F."/>
            <person name="Chertkov O."/>
            <person name="Detter J.C."/>
            <person name="Gilna P."/>
            <person name="Han C.S."/>
            <person name="Lucas S."/>
            <person name="Misra M."/>
            <person name="Myers G.L."/>
            <person name="Richardson P."/>
            <person name="Tapia R."/>
            <person name="Thayer N."/>
            <person name="Thompson L.S."/>
            <person name="Brettin T.S."/>
            <person name="Henrissat B."/>
            <person name="Wilson D.B."/>
            <person name="McBride M.J."/>
        </authorList>
    </citation>
    <scope>NUCLEOTIDE SEQUENCE [LARGE SCALE GENOMIC DNA]</scope>
    <source>
        <strain evidence="3">ATCC 33406 / DSM 1761 / CIP 103989 / NBRC 15051 / NCIMB 9469 / D465</strain>
    </source>
</reference>
<dbReference type="KEGG" id="chu:CHU_3022"/>
<dbReference type="InterPro" id="IPR041698">
    <property type="entry name" value="Methyltransf_25"/>
</dbReference>
<dbReference type="Gene3D" id="3.40.50.150">
    <property type="entry name" value="Vaccinia Virus protein VP39"/>
    <property type="match status" value="1"/>
</dbReference>
<dbReference type="SMR" id="A0A6N4SV99"/>
<dbReference type="InterPro" id="IPR029063">
    <property type="entry name" value="SAM-dependent_MTases_sf"/>
</dbReference>
<dbReference type="CDD" id="cd02440">
    <property type="entry name" value="AdoMet_MTases"/>
    <property type="match status" value="1"/>
</dbReference>
<dbReference type="OrthoDB" id="938544at2"/>
<organism evidence="2 3">
    <name type="scientific">Cytophaga hutchinsonii (strain ATCC 33406 / DSM 1761 / CIP 103989 / NBRC 15051 / NCIMB 9469 / D465)</name>
    <dbReference type="NCBI Taxonomy" id="269798"/>
    <lineage>
        <taxon>Bacteria</taxon>
        <taxon>Pseudomonadati</taxon>
        <taxon>Bacteroidota</taxon>
        <taxon>Cytophagia</taxon>
        <taxon>Cytophagales</taxon>
        <taxon>Cytophagaceae</taxon>
        <taxon>Cytophaga</taxon>
    </lineage>
</organism>